<gene>
    <name evidence="1" type="ORF">OOU_Y34scaffold01073g22</name>
</gene>
<dbReference type="EMBL" id="JH793517">
    <property type="protein sequence ID" value="ELQ32704.1"/>
    <property type="molecule type" value="Genomic_DNA"/>
</dbReference>
<dbReference type="AlphaFoldDB" id="A0AA97PFI6"/>
<proteinExistence type="predicted"/>
<name>A0AA97PFI6_PYRO3</name>
<dbReference type="Proteomes" id="UP000011086">
    <property type="component" value="Unassembled WGS sequence"/>
</dbReference>
<reference evidence="1" key="1">
    <citation type="journal article" date="2012" name="PLoS Genet.">
        <title>Comparative analysis of the genomes of two field isolates of the rice blast fungus Magnaporthe oryzae.</title>
        <authorList>
            <person name="Xue M."/>
            <person name="Yang J."/>
            <person name="Li Z."/>
            <person name="Hu S."/>
            <person name="Yao N."/>
            <person name="Dean R.A."/>
            <person name="Zhao W."/>
            <person name="Shen M."/>
            <person name="Zhang H."/>
            <person name="Li C."/>
            <person name="Liu L."/>
            <person name="Cao L."/>
            <person name="Xu X."/>
            <person name="Xing Y."/>
            <person name="Hsiang T."/>
            <person name="Zhang Z."/>
            <person name="Xu J.R."/>
            <person name="Peng Y.L."/>
        </authorList>
    </citation>
    <scope>NUCLEOTIDE SEQUENCE</scope>
    <source>
        <strain evidence="1">Y34</strain>
    </source>
</reference>
<evidence type="ECO:0000313" key="1">
    <source>
        <dbReference type="EMBL" id="ELQ32704.1"/>
    </source>
</evidence>
<accession>A0AA97PFI6</accession>
<sequence length="219" mass="23774">MTDLPSGQWCGGRWSGMIVDPVITRGRCLASGSGRHSVEKIMLNYGANQRNSSCHDEQIDESTQLVNPHAVLAHARVSKKNVAGAQLYHGQQLVAVKRRRQAARDLVVRAGRRAAGPAAMVAVMWQHIVELVYSFLVYSSGRVMPADGRTMLVSGASVVDDRSNENAVGMRILEDLSSARVHGYRAVALPSCPCGAGVQRRQLYLAGGLRMGLRQQKQA</sequence>
<protein>
    <submittedName>
        <fullName evidence="1">Uncharacterized protein</fullName>
    </submittedName>
</protein>
<organism evidence="1">
    <name type="scientific">Pyricularia oryzae (strain Y34)</name>
    <name type="common">Rice blast fungus</name>
    <name type="synonym">Magnaporthe oryzae</name>
    <dbReference type="NCBI Taxonomy" id="1143189"/>
    <lineage>
        <taxon>Eukaryota</taxon>
        <taxon>Fungi</taxon>
        <taxon>Dikarya</taxon>
        <taxon>Ascomycota</taxon>
        <taxon>Pezizomycotina</taxon>
        <taxon>Sordariomycetes</taxon>
        <taxon>Sordariomycetidae</taxon>
        <taxon>Magnaporthales</taxon>
        <taxon>Pyriculariaceae</taxon>
        <taxon>Pyricularia</taxon>
    </lineage>
</organism>